<feature type="domain" description="KIB1-4 beta-propeller" evidence="2">
    <location>
        <begin position="112"/>
        <end position="165"/>
    </location>
</feature>
<reference evidence="3 4" key="2">
    <citation type="journal article" date="2017" name="Genome Biol.">
        <title>New reference genome sequences of hot pepper reveal the massive evolution of plant disease-resistance genes by retroduplication.</title>
        <authorList>
            <person name="Kim S."/>
            <person name="Park J."/>
            <person name="Yeom S.I."/>
            <person name="Kim Y.M."/>
            <person name="Seo E."/>
            <person name="Kim K.T."/>
            <person name="Kim M.S."/>
            <person name="Lee J.M."/>
            <person name="Cheong K."/>
            <person name="Shin H.S."/>
            <person name="Kim S.B."/>
            <person name="Han K."/>
            <person name="Lee J."/>
            <person name="Park M."/>
            <person name="Lee H.A."/>
            <person name="Lee H.Y."/>
            <person name="Lee Y."/>
            <person name="Oh S."/>
            <person name="Lee J.H."/>
            <person name="Choi E."/>
            <person name="Choi E."/>
            <person name="Lee S.E."/>
            <person name="Jeon J."/>
            <person name="Kim H."/>
            <person name="Choi G."/>
            <person name="Song H."/>
            <person name="Lee J."/>
            <person name="Lee S.C."/>
            <person name="Kwon J.K."/>
            <person name="Lee H.Y."/>
            <person name="Koo N."/>
            <person name="Hong Y."/>
            <person name="Kim R.W."/>
            <person name="Kang W.H."/>
            <person name="Huh J.H."/>
            <person name="Kang B.C."/>
            <person name="Yang T.J."/>
            <person name="Lee Y.H."/>
            <person name="Bennetzen J.L."/>
            <person name="Choi D."/>
        </authorList>
    </citation>
    <scope>NUCLEOTIDE SEQUENCE [LARGE SCALE GENOMIC DNA]</scope>
    <source>
        <strain evidence="4">cv. CM334</strain>
    </source>
</reference>
<dbReference type="Gene3D" id="1.20.1280.50">
    <property type="match status" value="1"/>
</dbReference>
<dbReference type="AlphaFoldDB" id="A0A2G2XZ48"/>
<accession>A0A2G2XZ48</accession>
<dbReference type="PANTHER" id="PTHR44259:SF96">
    <property type="entry name" value="F-BOX PROTEIN SKIP23-LIKE"/>
    <property type="match status" value="1"/>
</dbReference>
<dbReference type="InterPro" id="IPR001810">
    <property type="entry name" value="F-box_dom"/>
</dbReference>
<name>A0A2G2XZ48_CAPAN</name>
<evidence type="ECO:0000313" key="3">
    <source>
        <dbReference type="EMBL" id="PHT62752.1"/>
    </source>
</evidence>
<sequence>MPSILGGDIDPSSWSIIQVDLSQLNIQFLILCGVAGIDLAVEVMPDWSELPYDLLVLVSRCFNLIEDFLNFGIACKSWHSVATKHNFNSELPRIPWLMLAEEEEGNSFRKIFSLSNGMILNKRIPKASRKRCMESMGWLFTVGEDDGETSLLHPFSGVQIELPHQYTTVDYYDH</sequence>
<keyword evidence="4" id="KW-1185">Reference proteome</keyword>
<dbReference type="OMA" id="SIFRTVC"/>
<proteinExistence type="predicted"/>
<organism evidence="3 4">
    <name type="scientific">Capsicum annuum</name>
    <name type="common">Capsicum pepper</name>
    <dbReference type="NCBI Taxonomy" id="4072"/>
    <lineage>
        <taxon>Eukaryota</taxon>
        <taxon>Viridiplantae</taxon>
        <taxon>Streptophyta</taxon>
        <taxon>Embryophyta</taxon>
        <taxon>Tracheophyta</taxon>
        <taxon>Spermatophyta</taxon>
        <taxon>Magnoliopsida</taxon>
        <taxon>eudicotyledons</taxon>
        <taxon>Gunneridae</taxon>
        <taxon>Pentapetalae</taxon>
        <taxon>asterids</taxon>
        <taxon>lamiids</taxon>
        <taxon>Solanales</taxon>
        <taxon>Solanaceae</taxon>
        <taxon>Solanoideae</taxon>
        <taxon>Capsiceae</taxon>
        <taxon>Capsicum</taxon>
    </lineage>
</organism>
<dbReference type="Pfam" id="PF00646">
    <property type="entry name" value="F-box"/>
    <property type="match status" value="1"/>
</dbReference>
<evidence type="ECO:0000313" key="4">
    <source>
        <dbReference type="Proteomes" id="UP000222542"/>
    </source>
</evidence>
<comment type="caution">
    <text evidence="3">The sequence shown here is derived from an EMBL/GenBank/DDBJ whole genome shotgun (WGS) entry which is preliminary data.</text>
</comment>
<dbReference type="Proteomes" id="UP000222542">
    <property type="component" value="Unassembled WGS sequence"/>
</dbReference>
<dbReference type="InterPro" id="IPR005174">
    <property type="entry name" value="KIB1-4_b-propeller"/>
</dbReference>
<reference evidence="3 4" key="1">
    <citation type="journal article" date="2014" name="Nat. Genet.">
        <title>Genome sequence of the hot pepper provides insights into the evolution of pungency in Capsicum species.</title>
        <authorList>
            <person name="Kim S."/>
            <person name="Park M."/>
            <person name="Yeom S.I."/>
            <person name="Kim Y.M."/>
            <person name="Lee J.M."/>
            <person name="Lee H.A."/>
            <person name="Seo E."/>
            <person name="Choi J."/>
            <person name="Cheong K."/>
            <person name="Kim K.T."/>
            <person name="Jung K."/>
            <person name="Lee G.W."/>
            <person name="Oh S.K."/>
            <person name="Bae C."/>
            <person name="Kim S.B."/>
            <person name="Lee H.Y."/>
            <person name="Kim S.Y."/>
            <person name="Kim M.S."/>
            <person name="Kang B.C."/>
            <person name="Jo Y.D."/>
            <person name="Yang H.B."/>
            <person name="Jeong H.J."/>
            <person name="Kang W.H."/>
            <person name="Kwon J.K."/>
            <person name="Shin C."/>
            <person name="Lim J.Y."/>
            <person name="Park J.H."/>
            <person name="Huh J.H."/>
            <person name="Kim J.S."/>
            <person name="Kim B.D."/>
            <person name="Cohen O."/>
            <person name="Paran I."/>
            <person name="Suh M.C."/>
            <person name="Lee S.B."/>
            <person name="Kim Y.K."/>
            <person name="Shin Y."/>
            <person name="Noh S.J."/>
            <person name="Park J."/>
            <person name="Seo Y.S."/>
            <person name="Kwon S.Y."/>
            <person name="Kim H.A."/>
            <person name="Park J.M."/>
            <person name="Kim H.J."/>
            <person name="Choi S.B."/>
            <person name="Bosland P.W."/>
            <person name="Reeves G."/>
            <person name="Jo S.H."/>
            <person name="Lee B.W."/>
            <person name="Cho H.T."/>
            <person name="Choi H.S."/>
            <person name="Lee M.S."/>
            <person name="Yu Y."/>
            <person name="Do Choi Y."/>
            <person name="Park B.S."/>
            <person name="van Deynze A."/>
            <person name="Ashrafi H."/>
            <person name="Hill T."/>
            <person name="Kim W.T."/>
            <person name="Pai H.S."/>
            <person name="Ahn H.K."/>
            <person name="Yeam I."/>
            <person name="Giovannoni J.J."/>
            <person name="Rose J.K."/>
            <person name="Sorensen I."/>
            <person name="Lee S.J."/>
            <person name="Kim R.W."/>
            <person name="Choi I.Y."/>
            <person name="Choi B.S."/>
            <person name="Lim J.S."/>
            <person name="Lee Y.H."/>
            <person name="Choi D."/>
        </authorList>
    </citation>
    <scope>NUCLEOTIDE SEQUENCE [LARGE SCALE GENOMIC DNA]</scope>
    <source>
        <strain evidence="4">cv. CM334</strain>
    </source>
</reference>
<dbReference type="Gramene" id="PHT62752">
    <property type="protein sequence ID" value="PHT62752"/>
    <property type="gene ID" value="T459_33415"/>
</dbReference>
<dbReference type="EMBL" id="AYRZ02000062">
    <property type="protein sequence ID" value="PHT62752.1"/>
    <property type="molecule type" value="Genomic_DNA"/>
</dbReference>
<evidence type="ECO:0000259" key="2">
    <source>
        <dbReference type="Pfam" id="PF03478"/>
    </source>
</evidence>
<evidence type="ECO:0000259" key="1">
    <source>
        <dbReference type="Pfam" id="PF00646"/>
    </source>
</evidence>
<gene>
    <name evidence="3" type="ORF">T459_33415</name>
</gene>
<evidence type="ECO:0008006" key="5">
    <source>
        <dbReference type="Google" id="ProtNLM"/>
    </source>
</evidence>
<dbReference type="InterPro" id="IPR050942">
    <property type="entry name" value="F-box_BR-signaling"/>
</dbReference>
<feature type="domain" description="F-box" evidence="1">
    <location>
        <begin position="47"/>
        <end position="88"/>
    </location>
</feature>
<protein>
    <recommendedName>
        <fullName evidence="5">F-box domain-containing protein</fullName>
    </recommendedName>
</protein>
<dbReference type="Pfam" id="PF03478">
    <property type="entry name" value="Beta-prop_KIB1-4"/>
    <property type="match status" value="1"/>
</dbReference>
<dbReference type="PANTHER" id="PTHR44259">
    <property type="entry name" value="OS07G0183000 PROTEIN-RELATED"/>
    <property type="match status" value="1"/>
</dbReference>